<dbReference type="GO" id="GO:0006355">
    <property type="term" value="P:regulation of DNA-templated transcription"/>
    <property type="evidence" value="ECO:0007669"/>
    <property type="project" value="TreeGrafter"/>
</dbReference>
<evidence type="ECO:0000256" key="3">
    <source>
        <dbReference type="ARBA" id="ARBA00023015"/>
    </source>
</evidence>
<dbReference type="Proteomes" id="UP000570514">
    <property type="component" value="Unassembled WGS sequence"/>
</dbReference>
<proteinExistence type="predicted"/>
<name>A0A846N100_9PROT</name>
<accession>A0A846N100</accession>
<dbReference type="GO" id="GO:0000156">
    <property type="term" value="F:phosphorelay response regulator activity"/>
    <property type="evidence" value="ECO:0007669"/>
    <property type="project" value="TreeGrafter"/>
</dbReference>
<dbReference type="SMART" id="SM00448">
    <property type="entry name" value="REC"/>
    <property type="match status" value="1"/>
</dbReference>
<evidence type="ECO:0000256" key="1">
    <source>
        <dbReference type="ARBA" id="ARBA00022553"/>
    </source>
</evidence>
<keyword evidence="3" id="KW-0805">Transcription regulation</keyword>
<feature type="domain" description="Response regulatory" evidence="8">
    <location>
        <begin position="11"/>
        <end position="130"/>
    </location>
</feature>
<dbReference type="PANTHER" id="PTHR48111">
    <property type="entry name" value="REGULATOR OF RPOS"/>
    <property type="match status" value="1"/>
</dbReference>
<keyword evidence="2" id="KW-0902">Two-component regulatory system</keyword>
<dbReference type="InterPro" id="IPR039420">
    <property type="entry name" value="WalR-like"/>
</dbReference>
<organism evidence="9 10">
    <name type="scientific">Rhizomicrobium palustre</name>
    <dbReference type="NCBI Taxonomy" id="189966"/>
    <lineage>
        <taxon>Bacteria</taxon>
        <taxon>Pseudomonadati</taxon>
        <taxon>Pseudomonadota</taxon>
        <taxon>Alphaproteobacteria</taxon>
        <taxon>Micropepsales</taxon>
        <taxon>Micropepsaceae</taxon>
        <taxon>Rhizomicrobium</taxon>
    </lineage>
</organism>
<dbReference type="InterPro" id="IPR001789">
    <property type="entry name" value="Sig_transdc_resp-reg_receiver"/>
</dbReference>
<evidence type="ECO:0000259" key="8">
    <source>
        <dbReference type="PROSITE" id="PS50110"/>
    </source>
</evidence>
<dbReference type="GO" id="GO:0000976">
    <property type="term" value="F:transcription cis-regulatory region binding"/>
    <property type="evidence" value="ECO:0007669"/>
    <property type="project" value="TreeGrafter"/>
</dbReference>
<evidence type="ECO:0000256" key="2">
    <source>
        <dbReference type="ARBA" id="ARBA00023012"/>
    </source>
</evidence>
<dbReference type="GO" id="GO:0005829">
    <property type="term" value="C:cytosol"/>
    <property type="evidence" value="ECO:0007669"/>
    <property type="project" value="TreeGrafter"/>
</dbReference>
<dbReference type="SUPFAM" id="SSF52172">
    <property type="entry name" value="CheY-like"/>
    <property type="match status" value="1"/>
</dbReference>
<evidence type="ECO:0000256" key="4">
    <source>
        <dbReference type="ARBA" id="ARBA00023125"/>
    </source>
</evidence>
<evidence type="ECO:0000256" key="7">
    <source>
        <dbReference type="SAM" id="MobiDB-lite"/>
    </source>
</evidence>
<evidence type="ECO:0000256" key="6">
    <source>
        <dbReference type="PROSITE-ProRule" id="PRU00169"/>
    </source>
</evidence>
<protein>
    <submittedName>
        <fullName evidence="9">DNA-binding response OmpR family regulator</fullName>
    </submittedName>
</protein>
<dbReference type="GO" id="GO:0032993">
    <property type="term" value="C:protein-DNA complex"/>
    <property type="evidence" value="ECO:0007669"/>
    <property type="project" value="TreeGrafter"/>
</dbReference>
<dbReference type="PROSITE" id="PS50110">
    <property type="entry name" value="RESPONSE_REGULATORY"/>
    <property type="match status" value="1"/>
</dbReference>
<keyword evidence="4 9" id="KW-0238">DNA-binding</keyword>
<comment type="caution">
    <text evidence="9">The sequence shown here is derived from an EMBL/GenBank/DDBJ whole genome shotgun (WGS) entry which is preliminary data.</text>
</comment>
<keyword evidence="1 6" id="KW-0597">Phosphoprotein</keyword>
<dbReference type="RefSeq" id="WP_167083347.1">
    <property type="nucleotide sequence ID" value="NZ_BAAADC010000001.1"/>
</dbReference>
<keyword evidence="10" id="KW-1185">Reference proteome</keyword>
<dbReference type="CDD" id="cd00156">
    <property type="entry name" value="REC"/>
    <property type="match status" value="1"/>
</dbReference>
<evidence type="ECO:0000313" key="9">
    <source>
        <dbReference type="EMBL" id="NIK89243.1"/>
    </source>
</evidence>
<dbReference type="AlphaFoldDB" id="A0A846N100"/>
<dbReference type="InterPro" id="IPR011006">
    <property type="entry name" value="CheY-like_superfamily"/>
</dbReference>
<dbReference type="Pfam" id="PF00072">
    <property type="entry name" value="Response_reg"/>
    <property type="match status" value="1"/>
</dbReference>
<reference evidence="9 10" key="1">
    <citation type="submission" date="2020-03" db="EMBL/GenBank/DDBJ databases">
        <title>Genomic Encyclopedia of Type Strains, Phase IV (KMG-IV): sequencing the most valuable type-strain genomes for metagenomic binning, comparative biology and taxonomic classification.</title>
        <authorList>
            <person name="Goeker M."/>
        </authorList>
    </citation>
    <scope>NUCLEOTIDE SEQUENCE [LARGE SCALE GENOMIC DNA]</scope>
    <source>
        <strain evidence="9 10">DSM 19867</strain>
    </source>
</reference>
<dbReference type="PANTHER" id="PTHR48111:SF1">
    <property type="entry name" value="TWO-COMPONENT RESPONSE REGULATOR ORR33"/>
    <property type="match status" value="1"/>
</dbReference>
<sequence>MVEKLNFSQIEALVIDSDQYSTSILGQILRGFGLSRHHIVDTSEEGRTRLNAAHFDLLICDAILPDSHATELIKWMRRQASLNIKYMPVVVLTGYTQYTNVVNLRDAGANIVVRKPVSPNVLFDHIAWSARTERPFIETDNYIGPDRRFKNTGPPDGAGRRKTDLTLEIGEAKEPNMSQEEIDSLLRPTKVEIE</sequence>
<feature type="region of interest" description="Disordered" evidence="7">
    <location>
        <begin position="169"/>
        <end position="194"/>
    </location>
</feature>
<dbReference type="EMBL" id="JAASRM010000001">
    <property type="protein sequence ID" value="NIK89243.1"/>
    <property type="molecule type" value="Genomic_DNA"/>
</dbReference>
<evidence type="ECO:0000313" key="10">
    <source>
        <dbReference type="Proteomes" id="UP000570514"/>
    </source>
</evidence>
<dbReference type="Gene3D" id="3.40.50.2300">
    <property type="match status" value="1"/>
</dbReference>
<evidence type="ECO:0000256" key="5">
    <source>
        <dbReference type="ARBA" id="ARBA00023163"/>
    </source>
</evidence>
<keyword evidence="5" id="KW-0804">Transcription</keyword>
<feature type="modified residue" description="4-aspartylphosphate" evidence="6">
    <location>
        <position position="61"/>
    </location>
</feature>
<gene>
    <name evidence="9" type="ORF">FHS83_002561</name>
</gene>